<name>A0A7G7CQE8_9CORY</name>
<sequence>MPMITFDVLVPHDNADRVAEVFTTAVDKLVAASKLSAATVHHDAAPKVMEGLEEQLRQTYRDEHEERELEDAGVHRYAISVEGVTGSVNDLTMTLGRLLTPHSALPKDHVLLEDERSFEVPAIYPWAVDVRP</sequence>
<evidence type="ECO:0000313" key="2">
    <source>
        <dbReference type="Proteomes" id="UP000515743"/>
    </source>
</evidence>
<dbReference type="EMBL" id="CP059404">
    <property type="protein sequence ID" value="QNE89814.1"/>
    <property type="molecule type" value="Genomic_DNA"/>
</dbReference>
<dbReference type="RefSeq" id="WP_185176188.1">
    <property type="nucleotide sequence ID" value="NZ_CP059404.1"/>
</dbReference>
<dbReference type="AlphaFoldDB" id="A0A7G7CQE8"/>
<proteinExistence type="predicted"/>
<protein>
    <submittedName>
        <fullName evidence="1">Uncharacterized protein</fullName>
    </submittedName>
</protein>
<keyword evidence="2" id="KW-1185">Reference proteome</keyword>
<organism evidence="1 2">
    <name type="scientific">Corynebacterium incognita</name>
    <dbReference type="NCBI Taxonomy" id="2754725"/>
    <lineage>
        <taxon>Bacteria</taxon>
        <taxon>Bacillati</taxon>
        <taxon>Actinomycetota</taxon>
        <taxon>Actinomycetes</taxon>
        <taxon>Mycobacteriales</taxon>
        <taxon>Corynebacteriaceae</taxon>
        <taxon>Corynebacterium</taxon>
    </lineage>
</organism>
<dbReference type="Proteomes" id="UP000515743">
    <property type="component" value="Chromosome"/>
</dbReference>
<accession>A0A7G7CQE8</accession>
<gene>
    <name evidence="1" type="ORF">H0194_01810</name>
</gene>
<reference evidence="1 2" key="1">
    <citation type="submission" date="2020-07" db="EMBL/GenBank/DDBJ databases">
        <title>Complete genome and description of Corynebacterium incognita strain Marseille-Q3630 sp. nov.</title>
        <authorList>
            <person name="Boxberger M."/>
        </authorList>
    </citation>
    <scope>NUCLEOTIDE SEQUENCE [LARGE SCALE GENOMIC DNA]</scope>
    <source>
        <strain evidence="1 2">Marseille-Q3630</strain>
    </source>
</reference>
<evidence type="ECO:0000313" key="1">
    <source>
        <dbReference type="EMBL" id="QNE89814.1"/>
    </source>
</evidence>
<dbReference type="KEGG" id="cik:H0194_01810"/>